<feature type="transmembrane region" description="Helical" evidence="8">
    <location>
        <begin position="12"/>
        <end position="29"/>
    </location>
</feature>
<feature type="transmembrane region" description="Helical" evidence="8">
    <location>
        <begin position="89"/>
        <end position="111"/>
    </location>
</feature>
<feature type="transmembrane region" description="Helical" evidence="8">
    <location>
        <begin position="146"/>
        <end position="169"/>
    </location>
</feature>
<evidence type="ECO:0000313" key="10">
    <source>
        <dbReference type="Proteomes" id="UP001205843"/>
    </source>
</evidence>
<dbReference type="PANTHER" id="PTHR30472:SF25">
    <property type="entry name" value="ABC TRANSPORTER PERMEASE PROTEIN MJ0876-RELATED"/>
    <property type="match status" value="1"/>
</dbReference>
<evidence type="ECO:0000256" key="6">
    <source>
        <dbReference type="ARBA" id="ARBA00022989"/>
    </source>
</evidence>
<dbReference type="EMBL" id="JALJXV010000011">
    <property type="protein sequence ID" value="MCP1676841.1"/>
    <property type="molecule type" value="Genomic_DNA"/>
</dbReference>
<comment type="caution">
    <text evidence="9">The sequence shown here is derived from an EMBL/GenBank/DDBJ whole genome shotgun (WGS) entry which is preliminary data.</text>
</comment>
<comment type="subcellular location">
    <subcellularLocation>
        <location evidence="1">Cell membrane</location>
        <topology evidence="1">Multi-pass membrane protein</topology>
    </subcellularLocation>
</comment>
<feature type="transmembrane region" description="Helical" evidence="8">
    <location>
        <begin position="308"/>
        <end position="327"/>
    </location>
</feature>
<reference evidence="9" key="1">
    <citation type="submission" date="2022-03" db="EMBL/GenBank/DDBJ databases">
        <title>Genomic Encyclopedia of Type Strains, Phase III (KMG-III): the genomes of soil and plant-associated and newly described type strains.</title>
        <authorList>
            <person name="Whitman W."/>
        </authorList>
    </citation>
    <scope>NUCLEOTIDE SEQUENCE</scope>
    <source>
        <strain evidence="9">ANL 6-2</strain>
    </source>
</reference>
<dbReference type="Pfam" id="PF01032">
    <property type="entry name" value="FecCD"/>
    <property type="match status" value="1"/>
</dbReference>
<keyword evidence="7 8" id="KW-0472">Membrane</keyword>
<accession>A0AAE3G8R5</accession>
<keyword evidence="10" id="KW-1185">Reference proteome</keyword>
<dbReference type="PANTHER" id="PTHR30472">
    <property type="entry name" value="FERRIC ENTEROBACTIN TRANSPORT SYSTEM PERMEASE PROTEIN"/>
    <property type="match status" value="1"/>
</dbReference>
<evidence type="ECO:0000256" key="3">
    <source>
        <dbReference type="ARBA" id="ARBA00022448"/>
    </source>
</evidence>
<keyword evidence="5 8" id="KW-0812">Transmembrane</keyword>
<organism evidence="9 10">
    <name type="scientific">Natronocella acetinitrilica</name>
    <dbReference type="NCBI Taxonomy" id="414046"/>
    <lineage>
        <taxon>Bacteria</taxon>
        <taxon>Pseudomonadati</taxon>
        <taxon>Pseudomonadota</taxon>
        <taxon>Gammaproteobacteria</taxon>
        <taxon>Chromatiales</taxon>
        <taxon>Ectothiorhodospiraceae</taxon>
        <taxon>Natronocella</taxon>
    </lineage>
</organism>
<proteinExistence type="inferred from homology"/>
<evidence type="ECO:0000256" key="7">
    <source>
        <dbReference type="ARBA" id="ARBA00023136"/>
    </source>
</evidence>
<evidence type="ECO:0000256" key="2">
    <source>
        <dbReference type="ARBA" id="ARBA00007935"/>
    </source>
</evidence>
<keyword evidence="4" id="KW-1003">Cell membrane</keyword>
<evidence type="ECO:0000256" key="5">
    <source>
        <dbReference type="ARBA" id="ARBA00022692"/>
    </source>
</evidence>
<dbReference type="Gene3D" id="1.10.3470.10">
    <property type="entry name" value="ABC transporter involved in vitamin B12 uptake, BtuC"/>
    <property type="match status" value="1"/>
</dbReference>
<dbReference type="RefSeq" id="WP_253484057.1">
    <property type="nucleotide sequence ID" value="NZ_JALJXV010000011.1"/>
</dbReference>
<dbReference type="SUPFAM" id="SSF81345">
    <property type="entry name" value="ABC transporter involved in vitamin B12 uptake, BtuC"/>
    <property type="match status" value="1"/>
</dbReference>
<dbReference type="Proteomes" id="UP001205843">
    <property type="component" value="Unassembled WGS sequence"/>
</dbReference>
<evidence type="ECO:0000256" key="8">
    <source>
        <dbReference type="SAM" id="Phobius"/>
    </source>
</evidence>
<comment type="similarity">
    <text evidence="2">Belongs to the binding-protein-dependent transport system permease family. FecCD subfamily.</text>
</comment>
<dbReference type="PROSITE" id="PS51257">
    <property type="entry name" value="PROKAR_LIPOPROTEIN"/>
    <property type="match status" value="1"/>
</dbReference>
<dbReference type="InterPro" id="IPR000522">
    <property type="entry name" value="ABC_transptr_permease_BtuC"/>
</dbReference>
<keyword evidence="3" id="KW-0813">Transport</keyword>
<evidence type="ECO:0000256" key="1">
    <source>
        <dbReference type="ARBA" id="ARBA00004651"/>
    </source>
</evidence>
<keyword evidence="6 8" id="KW-1133">Transmembrane helix</keyword>
<feature type="transmembrane region" description="Helical" evidence="8">
    <location>
        <begin position="118"/>
        <end position="140"/>
    </location>
</feature>
<sequence>MNALLARHPVPGVALLLLACFVSGVWLGAELLPPAALWAAVSDGGSTLGNIILHWRLPRVLAAFCVGACLGMAGAVFQGVFRNPLAEPYLLGSASGASVGAAIAILAPLALPTAIGLPLLAFVGAWGATWIVVLIASSAGVRQTHALILAGVAIAAMLTSIRSLLMLVLSDDTMSLQAILAWTLGAIQTPHWGELALLAPLTGLGLLACLLLARGLDVLGLGPDVAANMGLSVQAFMHRAVLVAAAVTAVAVVWGGLIGFVGLVVPHVIRWWLGPSHRRLILYSALAAGGLLMVFDGLARALLPPAEIPLGLLTVLLGAPFFLYILVREARR</sequence>
<feature type="transmembrane region" description="Helical" evidence="8">
    <location>
        <begin position="236"/>
        <end position="269"/>
    </location>
</feature>
<feature type="transmembrane region" description="Helical" evidence="8">
    <location>
        <begin position="195"/>
        <end position="216"/>
    </location>
</feature>
<feature type="transmembrane region" description="Helical" evidence="8">
    <location>
        <begin position="281"/>
        <end position="302"/>
    </location>
</feature>
<dbReference type="FunFam" id="1.10.3470.10:FF:000001">
    <property type="entry name" value="Vitamin B12 ABC transporter permease BtuC"/>
    <property type="match status" value="1"/>
</dbReference>
<protein>
    <submittedName>
        <fullName evidence="9">Iron complex transport system permease protein</fullName>
    </submittedName>
</protein>
<gene>
    <name evidence="9" type="ORF">J2T57_004014</name>
</gene>
<evidence type="ECO:0000256" key="4">
    <source>
        <dbReference type="ARBA" id="ARBA00022475"/>
    </source>
</evidence>
<dbReference type="GO" id="GO:0005886">
    <property type="term" value="C:plasma membrane"/>
    <property type="evidence" value="ECO:0007669"/>
    <property type="project" value="UniProtKB-SubCell"/>
</dbReference>
<feature type="transmembrane region" description="Helical" evidence="8">
    <location>
        <begin position="60"/>
        <end position="77"/>
    </location>
</feature>
<dbReference type="CDD" id="cd06550">
    <property type="entry name" value="TM_ABC_iron-siderophores_like"/>
    <property type="match status" value="1"/>
</dbReference>
<evidence type="ECO:0000313" key="9">
    <source>
        <dbReference type="EMBL" id="MCP1676841.1"/>
    </source>
</evidence>
<dbReference type="GO" id="GO:0022857">
    <property type="term" value="F:transmembrane transporter activity"/>
    <property type="evidence" value="ECO:0007669"/>
    <property type="project" value="InterPro"/>
</dbReference>
<name>A0AAE3G8R5_9GAMM</name>
<dbReference type="AlphaFoldDB" id="A0AAE3G8R5"/>
<dbReference type="InterPro" id="IPR037294">
    <property type="entry name" value="ABC_BtuC-like"/>
</dbReference>